<dbReference type="Gene3D" id="1.10.10.10">
    <property type="entry name" value="Winged helix-like DNA-binding domain superfamily/Winged helix DNA-binding domain"/>
    <property type="match status" value="1"/>
</dbReference>
<dbReference type="Proteomes" id="UP000540191">
    <property type="component" value="Unassembled WGS sequence"/>
</dbReference>
<dbReference type="AlphaFoldDB" id="A0A7W7GPR4"/>
<dbReference type="InterPro" id="IPR036390">
    <property type="entry name" value="WH_DNA-bd_sf"/>
</dbReference>
<dbReference type="RefSeq" id="WP_184241616.1">
    <property type="nucleotide sequence ID" value="NZ_JACHNA010000001.1"/>
</dbReference>
<evidence type="ECO:0000313" key="3">
    <source>
        <dbReference type="Proteomes" id="UP000540191"/>
    </source>
</evidence>
<dbReference type="InterPro" id="IPR052509">
    <property type="entry name" value="Metal_resp_DNA-bind_regulator"/>
</dbReference>
<comment type="caution">
    <text evidence="2">The sequence shown here is derived from an EMBL/GenBank/DDBJ whole genome shotgun (WGS) entry which is preliminary data.</text>
</comment>
<dbReference type="InterPro" id="IPR005149">
    <property type="entry name" value="Tscrpt_reg_PadR_N"/>
</dbReference>
<organism evidence="2 3">
    <name type="scientific">Micrococcus cohnii</name>
    <dbReference type="NCBI Taxonomy" id="993416"/>
    <lineage>
        <taxon>Bacteria</taxon>
        <taxon>Bacillati</taxon>
        <taxon>Actinomycetota</taxon>
        <taxon>Actinomycetes</taxon>
        <taxon>Micrococcales</taxon>
        <taxon>Micrococcaceae</taxon>
        <taxon>Micrococcus</taxon>
    </lineage>
</organism>
<feature type="domain" description="Transcription regulator PadR N-terminal" evidence="1">
    <location>
        <begin position="23"/>
        <end position="93"/>
    </location>
</feature>
<accession>A0A7W7GPR4</accession>
<proteinExistence type="predicted"/>
<dbReference type="EMBL" id="JACHNA010000001">
    <property type="protein sequence ID" value="MBB4736027.1"/>
    <property type="molecule type" value="Genomic_DNA"/>
</dbReference>
<keyword evidence="3" id="KW-1185">Reference proteome</keyword>
<dbReference type="InterPro" id="IPR036388">
    <property type="entry name" value="WH-like_DNA-bd_sf"/>
</dbReference>
<dbReference type="Pfam" id="PF03551">
    <property type="entry name" value="PadR"/>
    <property type="match status" value="1"/>
</dbReference>
<protein>
    <submittedName>
        <fullName evidence="2">PadR family transcriptional regulator PadR</fullName>
    </submittedName>
</protein>
<sequence>MTETPDPAPWPSAWVRAALEPAILGSLAAGPLHGYGIAQALAEHGFGRLRGGSLYPVLGRLEEAGHVTARWVEGASGPGRKDYALTEAGRRAHRDAVAELHRLADALGTLADDTAEGTRP</sequence>
<dbReference type="PANTHER" id="PTHR33169:SF14">
    <property type="entry name" value="TRANSCRIPTIONAL REGULATOR RV3488"/>
    <property type="match status" value="1"/>
</dbReference>
<reference evidence="2 3" key="1">
    <citation type="submission" date="2020-08" db="EMBL/GenBank/DDBJ databases">
        <title>Sequencing the genomes of 1000 actinobacteria strains.</title>
        <authorList>
            <person name="Klenk H.-P."/>
        </authorList>
    </citation>
    <scope>NUCLEOTIDE SEQUENCE [LARGE SCALE GENOMIC DNA]</scope>
    <source>
        <strain evidence="2 3">DSM 23974</strain>
    </source>
</reference>
<evidence type="ECO:0000313" key="2">
    <source>
        <dbReference type="EMBL" id="MBB4736027.1"/>
    </source>
</evidence>
<dbReference type="SUPFAM" id="SSF46785">
    <property type="entry name" value="Winged helix' DNA-binding domain"/>
    <property type="match status" value="1"/>
</dbReference>
<gene>
    <name evidence="2" type="ORF">HDA30_001535</name>
</gene>
<name>A0A7W7GPR4_9MICC</name>
<dbReference type="PANTHER" id="PTHR33169">
    <property type="entry name" value="PADR-FAMILY TRANSCRIPTIONAL REGULATOR"/>
    <property type="match status" value="1"/>
</dbReference>
<evidence type="ECO:0000259" key="1">
    <source>
        <dbReference type="Pfam" id="PF03551"/>
    </source>
</evidence>